<dbReference type="Gene3D" id="3.20.20.140">
    <property type="entry name" value="Metal-dependent hydrolases"/>
    <property type="match status" value="1"/>
</dbReference>
<dbReference type="GO" id="GO:0016787">
    <property type="term" value="F:hydrolase activity"/>
    <property type="evidence" value="ECO:0007669"/>
    <property type="project" value="UniProtKB-KW"/>
</dbReference>
<proteinExistence type="inferred from homology"/>
<dbReference type="PANTHER" id="PTHR46124:SF4">
    <property type="entry name" value="HYDROLASE TATD"/>
    <property type="match status" value="1"/>
</dbReference>
<dbReference type="NCBIfam" id="TIGR00010">
    <property type="entry name" value="YchF/TatD family DNA exonuclease"/>
    <property type="match status" value="1"/>
</dbReference>
<sequence length="256" mass="29207">MPDFIDTHAHIYLDNFKDDIEQIIAECKAKGVNRIFMPNIDHSSSEDMLALESRFPETCFAMMGLHPCSVKPGFEKELYEVERFLAQRKFIAVGEMGIDLYWDKSYLEEQKEAFTIQVNLALKHQLPIVIHCRESFEEAITLVETLNNGSLRGVFHCFTGTREEAQRVIEQGFYLGLGGVTTFKNGGMDKVVPFLDMDYILLETDSPYLSPVPYRGKRNQPGYIPIIAERIAQLKNITIDEVAKRTTLNAEKLFGV</sequence>
<keyword evidence="2" id="KW-0479">Metal-binding</keyword>
<comment type="similarity">
    <text evidence="1">Belongs to the metallo-dependent hydrolases superfamily. TatD-type hydrolase family.</text>
</comment>
<evidence type="ECO:0000313" key="5">
    <source>
        <dbReference type="Proteomes" id="UP001172083"/>
    </source>
</evidence>
<dbReference type="SUPFAM" id="SSF51556">
    <property type="entry name" value="Metallo-dependent hydrolases"/>
    <property type="match status" value="1"/>
</dbReference>
<dbReference type="Proteomes" id="UP001172083">
    <property type="component" value="Unassembled WGS sequence"/>
</dbReference>
<evidence type="ECO:0000256" key="1">
    <source>
        <dbReference type="ARBA" id="ARBA00009275"/>
    </source>
</evidence>
<dbReference type="RefSeq" id="WP_346757584.1">
    <property type="nucleotide sequence ID" value="NZ_JAUJEB010000001.1"/>
</dbReference>
<evidence type="ECO:0000256" key="2">
    <source>
        <dbReference type="ARBA" id="ARBA00022723"/>
    </source>
</evidence>
<keyword evidence="3 4" id="KW-0378">Hydrolase</keyword>
<comment type="caution">
    <text evidence="4">The sequence shown here is derived from an EMBL/GenBank/DDBJ whole genome shotgun (WGS) entry which is preliminary data.</text>
</comment>
<reference evidence="4" key="1">
    <citation type="submission" date="2023-06" db="EMBL/GenBank/DDBJ databases">
        <title>Genomic of Agaribacillus aureum.</title>
        <authorList>
            <person name="Wang G."/>
        </authorList>
    </citation>
    <scope>NUCLEOTIDE SEQUENCE</scope>
    <source>
        <strain evidence="4">BMA12</strain>
    </source>
</reference>
<dbReference type="InterPro" id="IPR018228">
    <property type="entry name" value="DNase_TatD-rel_CS"/>
</dbReference>
<keyword evidence="5" id="KW-1185">Reference proteome</keyword>
<name>A0ABT8L3C3_9BACT</name>
<dbReference type="PIRSF" id="PIRSF005902">
    <property type="entry name" value="DNase_TatD"/>
    <property type="match status" value="1"/>
</dbReference>
<evidence type="ECO:0000256" key="3">
    <source>
        <dbReference type="ARBA" id="ARBA00022801"/>
    </source>
</evidence>
<evidence type="ECO:0000313" key="4">
    <source>
        <dbReference type="EMBL" id="MDN5212262.1"/>
    </source>
</evidence>
<organism evidence="4 5">
    <name type="scientific">Agaribacillus aureus</name>
    <dbReference type="NCBI Taxonomy" id="3051825"/>
    <lineage>
        <taxon>Bacteria</taxon>
        <taxon>Pseudomonadati</taxon>
        <taxon>Bacteroidota</taxon>
        <taxon>Cytophagia</taxon>
        <taxon>Cytophagales</taxon>
        <taxon>Splendidivirgaceae</taxon>
        <taxon>Agaribacillus</taxon>
    </lineage>
</organism>
<dbReference type="Pfam" id="PF01026">
    <property type="entry name" value="TatD_DNase"/>
    <property type="match status" value="1"/>
</dbReference>
<gene>
    <name evidence="4" type="ORF">QQ020_09390</name>
</gene>
<dbReference type="InterPro" id="IPR032466">
    <property type="entry name" value="Metal_Hydrolase"/>
</dbReference>
<dbReference type="InterPro" id="IPR001130">
    <property type="entry name" value="TatD-like"/>
</dbReference>
<dbReference type="PANTHER" id="PTHR46124">
    <property type="entry name" value="D-AMINOACYL-TRNA DEACYLASE"/>
    <property type="match status" value="1"/>
</dbReference>
<dbReference type="EMBL" id="JAUJEB010000001">
    <property type="protein sequence ID" value="MDN5212262.1"/>
    <property type="molecule type" value="Genomic_DNA"/>
</dbReference>
<protein>
    <submittedName>
        <fullName evidence="4">TatD family hydrolase</fullName>
    </submittedName>
</protein>
<accession>A0ABT8L3C3</accession>
<dbReference type="InterPro" id="IPR015991">
    <property type="entry name" value="TatD/YcfH-like"/>
</dbReference>
<dbReference type="CDD" id="cd01310">
    <property type="entry name" value="TatD_DNAse"/>
    <property type="match status" value="1"/>
</dbReference>
<dbReference type="PROSITE" id="PS01091">
    <property type="entry name" value="TATD_3"/>
    <property type="match status" value="1"/>
</dbReference>